<organism evidence="5 6">
    <name type="scientific">Brevundimonas diminuta</name>
    <name type="common">Pseudomonas diminuta</name>
    <dbReference type="NCBI Taxonomy" id="293"/>
    <lineage>
        <taxon>Bacteria</taxon>
        <taxon>Pseudomonadati</taxon>
        <taxon>Pseudomonadota</taxon>
        <taxon>Alphaproteobacteria</taxon>
        <taxon>Caulobacterales</taxon>
        <taxon>Caulobacteraceae</taxon>
        <taxon>Brevundimonas</taxon>
    </lineage>
</organism>
<dbReference type="InterPro" id="IPR000524">
    <property type="entry name" value="Tscrpt_reg_HTH_GntR"/>
</dbReference>
<reference evidence="5 6" key="2">
    <citation type="submission" date="2017-06" db="EMBL/GenBank/DDBJ databases">
        <authorList>
            <person name="Kim H.J."/>
            <person name="Triplett B.A."/>
        </authorList>
    </citation>
    <scope>NUCLEOTIDE SEQUENCE [LARGE SCALE GENOMIC DNA]</scope>
    <source>
        <strain evidence="5 6">BZC3</strain>
    </source>
</reference>
<dbReference type="Proteomes" id="UP000197024">
    <property type="component" value="Chromosome"/>
</dbReference>
<reference evidence="5 6" key="1">
    <citation type="submission" date="2017-06" db="EMBL/GenBank/DDBJ databases">
        <title>Biodegradation of gentamicin by bacterial consortia AMQD4 in synthetic medium and raw gentamicin sewage.</title>
        <authorList>
            <person name="Chang H."/>
            <person name="Feng Y."/>
            <person name="Li Z."/>
            <person name="Xue J."/>
            <person name="Cheng D."/>
        </authorList>
    </citation>
    <scope>NUCLEOTIDE SEQUENCE [LARGE SCALE GENOMIC DNA]</scope>
    <source>
        <strain evidence="5 6">BZC3</strain>
    </source>
</reference>
<dbReference type="PRINTS" id="PR00035">
    <property type="entry name" value="HTHGNTR"/>
</dbReference>
<evidence type="ECO:0000256" key="1">
    <source>
        <dbReference type="ARBA" id="ARBA00023015"/>
    </source>
</evidence>
<dbReference type="GO" id="GO:0003700">
    <property type="term" value="F:DNA-binding transcription factor activity"/>
    <property type="evidence" value="ECO:0007669"/>
    <property type="project" value="InterPro"/>
</dbReference>
<name>A0A1Z3LVN3_BREDI</name>
<evidence type="ECO:0000256" key="3">
    <source>
        <dbReference type="ARBA" id="ARBA00023163"/>
    </source>
</evidence>
<keyword evidence="3" id="KW-0804">Transcription</keyword>
<accession>A0A1Z3LVN3</accession>
<proteinExistence type="predicted"/>
<dbReference type="Pfam" id="PF13730">
    <property type="entry name" value="HTH_36"/>
    <property type="match status" value="1"/>
</dbReference>
<keyword evidence="1" id="KW-0805">Transcription regulation</keyword>
<dbReference type="SUPFAM" id="SSF46785">
    <property type="entry name" value="Winged helix' DNA-binding domain"/>
    <property type="match status" value="1"/>
</dbReference>
<feature type="compositionally biased region" description="Low complexity" evidence="4">
    <location>
        <begin position="1"/>
        <end position="12"/>
    </location>
</feature>
<dbReference type="RefSeq" id="WP_088410293.1">
    <property type="nucleotide sequence ID" value="NZ_CP021995.1"/>
</dbReference>
<keyword evidence="2" id="KW-0238">DNA-binding</keyword>
<dbReference type="EMBL" id="CP021995">
    <property type="protein sequence ID" value="ASD26264.1"/>
    <property type="molecule type" value="Genomic_DNA"/>
</dbReference>
<evidence type="ECO:0000313" key="5">
    <source>
        <dbReference type="EMBL" id="ASD26264.1"/>
    </source>
</evidence>
<evidence type="ECO:0000313" key="6">
    <source>
        <dbReference type="Proteomes" id="UP000197024"/>
    </source>
</evidence>
<dbReference type="GO" id="GO:0003677">
    <property type="term" value="F:DNA binding"/>
    <property type="evidence" value="ECO:0007669"/>
    <property type="project" value="UniProtKB-KW"/>
</dbReference>
<dbReference type="InterPro" id="IPR036388">
    <property type="entry name" value="WH-like_DNA-bd_sf"/>
</dbReference>
<feature type="compositionally biased region" description="Basic and acidic residues" evidence="4">
    <location>
        <begin position="13"/>
        <end position="22"/>
    </location>
</feature>
<feature type="region of interest" description="Disordered" evidence="4">
    <location>
        <begin position="1"/>
        <end position="22"/>
    </location>
</feature>
<dbReference type="InterPro" id="IPR036390">
    <property type="entry name" value="WH_DNA-bd_sf"/>
</dbReference>
<dbReference type="AlphaFoldDB" id="A0A1Z3LVN3"/>
<evidence type="ECO:0000256" key="4">
    <source>
        <dbReference type="SAM" id="MobiDB-lite"/>
    </source>
</evidence>
<protein>
    <submittedName>
        <fullName evidence="5">Helix-turn-helix domain-containing protein</fullName>
    </submittedName>
</protein>
<dbReference type="Gene3D" id="1.10.10.10">
    <property type="entry name" value="Winged helix-like DNA-binding domain superfamily/Winged helix DNA-binding domain"/>
    <property type="match status" value="1"/>
</dbReference>
<gene>
    <name evidence="5" type="ORF">CD943_04770</name>
</gene>
<evidence type="ECO:0000256" key="2">
    <source>
        <dbReference type="ARBA" id="ARBA00023125"/>
    </source>
</evidence>
<sequence>MTDTATPPAETAETPKERESEKTLRIKWRTSLDMGWTVIPSALLKGLPRLHIGATDLATLICLIDYWWAPESQPWPSKRALAERLGVSQKTIQRSLKRLQDEKLIVSEARRSASGGQTSNRYDLSPLVRRLEGIVADMKQAALDAEAAKRAATRPSGNRRKGI</sequence>